<dbReference type="Gramene" id="KQK95482">
    <property type="protein sequence ID" value="KQK95482"/>
    <property type="gene ID" value="SETIT_028397mg"/>
</dbReference>
<dbReference type="EnsemblPlants" id="KQK95482">
    <property type="protein sequence ID" value="KQK95482"/>
    <property type="gene ID" value="SETIT_028397mg"/>
</dbReference>
<proteinExistence type="predicted"/>
<name>K3ZP67_SETIT</name>
<accession>K3ZP67</accession>
<protein>
    <submittedName>
        <fullName evidence="1">Uncharacterized protein</fullName>
    </submittedName>
</protein>
<organism evidence="1 2">
    <name type="scientific">Setaria italica</name>
    <name type="common">Foxtail millet</name>
    <name type="synonym">Panicum italicum</name>
    <dbReference type="NCBI Taxonomy" id="4555"/>
    <lineage>
        <taxon>Eukaryota</taxon>
        <taxon>Viridiplantae</taxon>
        <taxon>Streptophyta</taxon>
        <taxon>Embryophyta</taxon>
        <taxon>Tracheophyta</taxon>
        <taxon>Spermatophyta</taxon>
        <taxon>Magnoliopsida</taxon>
        <taxon>Liliopsida</taxon>
        <taxon>Poales</taxon>
        <taxon>Poaceae</taxon>
        <taxon>PACMAD clade</taxon>
        <taxon>Panicoideae</taxon>
        <taxon>Panicodae</taxon>
        <taxon>Paniceae</taxon>
        <taxon>Cenchrinae</taxon>
        <taxon>Setaria</taxon>
    </lineage>
</organism>
<reference evidence="2" key="1">
    <citation type="journal article" date="2012" name="Nat. Biotechnol.">
        <title>Reference genome sequence of the model plant Setaria.</title>
        <authorList>
            <person name="Bennetzen J.L."/>
            <person name="Schmutz J."/>
            <person name="Wang H."/>
            <person name="Percifield R."/>
            <person name="Hawkins J."/>
            <person name="Pontaroli A.C."/>
            <person name="Estep M."/>
            <person name="Feng L."/>
            <person name="Vaughn J.N."/>
            <person name="Grimwood J."/>
            <person name="Jenkins J."/>
            <person name="Barry K."/>
            <person name="Lindquist E."/>
            <person name="Hellsten U."/>
            <person name="Deshpande S."/>
            <person name="Wang X."/>
            <person name="Wu X."/>
            <person name="Mitros T."/>
            <person name="Triplett J."/>
            <person name="Yang X."/>
            <person name="Ye C.Y."/>
            <person name="Mauro-Herrera M."/>
            <person name="Wang L."/>
            <person name="Li P."/>
            <person name="Sharma M."/>
            <person name="Sharma R."/>
            <person name="Ronald P.C."/>
            <person name="Panaud O."/>
            <person name="Kellogg E.A."/>
            <person name="Brutnell T.P."/>
            <person name="Doust A.N."/>
            <person name="Tuskan G.A."/>
            <person name="Rokhsar D."/>
            <person name="Devos K.M."/>
        </authorList>
    </citation>
    <scope>NUCLEOTIDE SEQUENCE [LARGE SCALE GENOMIC DNA]</scope>
    <source>
        <strain evidence="2">cv. Yugu1</strain>
    </source>
</reference>
<dbReference type="HOGENOM" id="CLU_3243150_0_0_1"/>
<dbReference type="EMBL" id="AGNK02005171">
    <property type="status" value="NOT_ANNOTATED_CDS"/>
    <property type="molecule type" value="Genomic_DNA"/>
</dbReference>
<evidence type="ECO:0000313" key="2">
    <source>
        <dbReference type="Proteomes" id="UP000004995"/>
    </source>
</evidence>
<keyword evidence="2" id="KW-1185">Reference proteome</keyword>
<dbReference type="InParanoid" id="K3ZP67"/>
<sequence>MWFGREYCHCKSCRRVSLSVQIYFMRDTSANSVKFTASNCCLK</sequence>
<dbReference type="Proteomes" id="UP000004995">
    <property type="component" value="Unassembled WGS sequence"/>
</dbReference>
<evidence type="ECO:0000313" key="1">
    <source>
        <dbReference type="EnsemblPlants" id="KQK95482"/>
    </source>
</evidence>
<reference evidence="1" key="2">
    <citation type="submission" date="2018-08" db="UniProtKB">
        <authorList>
            <consortium name="EnsemblPlants"/>
        </authorList>
    </citation>
    <scope>IDENTIFICATION</scope>
    <source>
        <strain evidence="1">Yugu1</strain>
    </source>
</reference>
<dbReference type="AlphaFoldDB" id="K3ZP67"/>